<keyword evidence="4" id="KW-1185">Reference proteome</keyword>
<dbReference type="Pfam" id="PF06722">
    <property type="entry name" value="EryCIII-like_C"/>
    <property type="match status" value="1"/>
</dbReference>
<dbReference type="Gene3D" id="3.40.50.2000">
    <property type="entry name" value="Glycogen Phosphorylase B"/>
    <property type="match status" value="2"/>
</dbReference>
<protein>
    <submittedName>
        <fullName evidence="3">Udp-glucosyltransferase yojk</fullName>
    </submittedName>
</protein>
<gene>
    <name evidence="3" type="ORF">FHETE_6721</name>
</gene>
<dbReference type="GO" id="GO:0016758">
    <property type="term" value="F:hexosyltransferase activity"/>
    <property type="evidence" value="ECO:0007669"/>
    <property type="project" value="UniProtKB-ARBA"/>
</dbReference>
<feature type="domain" description="Erythromycin biosynthesis protein CIII-like C-terminal" evidence="2">
    <location>
        <begin position="303"/>
        <end position="405"/>
    </location>
</feature>
<keyword evidence="1 3" id="KW-0808">Transferase</keyword>
<proteinExistence type="predicted"/>
<evidence type="ECO:0000259" key="2">
    <source>
        <dbReference type="Pfam" id="PF06722"/>
    </source>
</evidence>
<dbReference type="EMBL" id="JAAGWQ010000124">
    <property type="protein sequence ID" value="KAF5665361.1"/>
    <property type="molecule type" value="Genomic_DNA"/>
</dbReference>
<name>A0A8H5T974_FUSHE</name>
<dbReference type="InterPro" id="IPR010610">
    <property type="entry name" value="EryCIII-like_C"/>
</dbReference>
<sequence length="428" mass="47222">MKILLHSHFPAGHAYPMQAVAQSLVRRGHEVVWLTSADNEARVRAVGATFVATHAIAIIDAPLIAQNETGILDKMYKRLEIRLIAQVSDYRRVLRGFKADVLFVDVMPYGARALYEVGEIPVYATLGVIPMYMSSWGAPQAVSGDCPSTSWFGLIWNFLHHLVSQWILLPLLLRPVINAQRQELGMPDLPYGEPIESSTYSPFLHIQASSPSLEFKLLPKPIEQKTHTEFVGPVVTQVATSYVQLPPQWDEIVAHPRVVGITQGTLAMDPTSLIIPAIEALSNDLDLLLVVASPHVEEITSRIGEPTNVRFVKWIPYHLFLPQLCLLITNGGYGSITQALSHKVPLICAGQTEDKKDTAARVSWARAGIDLKTDSPSTEQVRVAARTILNDRGYAERAGRLGDELNGLGGAERAAELLEELVKSKERQ</sequence>
<dbReference type="AlphaFoldDB" id="A0A8H5T974"/>
<dbReference type="Proteomes" id="UP000567885">
    <property type="component" value="Unassembled WGS sequence"/>
</dbReference>
<accession>A0A8H5T974</accession>
<reference evidence="3 4" key="1">
    <citation type="submission" date="2020-05" db="EMBL/GenBank/DDBJ databases">
        <title>Identification and distribution of gene clusters putatively required for synthesis of sphingolipid metabolism inhibitors in phylogenetically diverse species of the filamentous fungus Fusarium.</title>
        <authorList>
            <person name="Kim H.-S."/>
            <person name="Busman M."/>
            <person name="Brown D.W."/>
            <person name="Divon H."/>
            <person name="Uhlig S."/>
            <person name="Proctor R.H."/>
        </authorList>
    </citation>
    <scope>NUCLEOTIDE SEQUENCE [LARGE SCALE GENOMIC DNA]</scope>
    <source>
        <strain evidence="3 4">NRRL 20693</strain>
    </source>
</reference>
<dbReference type="CDD" id="cd03784">
    <property type="entry name" value="GT1_Gtf-like"/>
    <property type="match status" value="1"/>
</dbReference>
<dbReference type="InterPro" id="IPR002213">
    <property type="entry name" value="UDP_glucos_trans"/>
</dbReference>
<comment type="caution">
    <text evidence="3">The sequence shown here is derived from an EMBL/GenBank/DDBJ whole genome shotgun (WGS) entry which is preliminary data.</text>
</comment>
<evidence type="ECO:0000256" key="1">
    <source>
        <dbReference type="ARBA" id="ARBA00022679"/>
    </source>
</evidence>
<dbReference type="PANTHER" id="PTHR48050:SF13">
    <property type="entry name" value="STEROL 3-BETA-GLUCOSYLTRANSFERASE UGT80A2"/>
    <property type="match status" value="1"/>
</dbReference>
<dbReference type="SUPFAM" id="SSF53756">
    <property type="entry name" value="UDP-Glycosyltransferase/glycogen phosphorylase"/>
    <property type="match status" value="1"/>
</dbReference>
<organism evidence="3 4">
    <name type="scientific">Fusarium heterosporum</name>
    <dbReference type="NCBI Taxonomy" id="42747"/>
    <lineage>
        <taxon>Eukaryota</taxon>
        <taxon>Fungi</taxon>
        <taxon>Dikarya</taxon>
        <taxon>Ascomycota</taxon>
        <taxon>Pezizomycotina</taxon>
        <taxon>Sordariomycetes</taxon>
        <taxon>Hypocreomycetidae</taxon>
        <taxon>Hypocreales</taxon>
        <taxon>Nectriaceae</taxon>
        <taxon>Fusarium</taxon>
        <taxon>Fusarium heterosporum species complex</taxon>
    </lineage>
</organism>
<dbReference type="GO" id="GO:0008194">
    <property type="term" value="F:UDP-glycosyltransferase activity"/>
    <property type="evidence" value="ECO:0007669"/>
    <property type="project" value="InterPro"/>
</dbReference>
<dbReference type="PANTHER" id="PTHR48050">
    <property type="entry name" value="STEROL 3-BETA-GLUCOSYLTRANSFERASE"/>
    <property type="match status" value="1"/>
</dbReference>
<dbReference type="OrthoDB" id="5835829at2759"/>
<dbReference type="InterPro" id="IPR050426">
    <property type="entry name" value="Glycosyltransferase_28"/>
</dbReference>
<evidence type="ECO:0000313" key="3">
    <source>
        <dbReference type="EMBL" id="KAF5665361.1"/>
    </source>
</evidence>
<evidence type="ECO:0000313" key="4">
    <source>
        <dbReference type="Proteomes" id="UP000567885"/>
    </source>
</evidence>